<sequence length="213" mass="25247">MTAKKSTANLTSRDLQAIERRKQLLDSAKELFALRGYHATTTREITKHIGMADGLIYHYFPDGKKQILDTILQDFLDDRYKLVESDIASLQETLPIQELLLSLGSIFLNYIGNDKQVMLILLKEKSVISEEYTKSFNQHVKLIIEQTMRLIQVYVERKEIRSFDIFMMVNQFWSAIYAYILQELFFEENNLYQCDRQDYLQQIVEHTRLTWKM</sequence>
<dbReference type="PANTHER" id="PTHR43479">
    <property type="entry name" value="ACREF/ENVCD OPERON REPRESSOR-RELATED"/>
    <property type="match status" value="1"/>
</dbReference>
<evidence type="ECO:0000313" key="5">
    <source>
        <dbReference type="Proteomes" id="UP000249204"/>
    </source>
</evidence>
<dbReference type="RefSeq" id="WP_111269703.1">
    <property type="nucleotide sequence ID" value="NZ_QKWW01000022.1"/>
</dbReference>
<dbReference type="SUPFAM" id="SSF48498">
    <property type="entry name" value="Tetracyclin repressor-like, C-terminal domain"/>
    <property type="match status" value="1"/>
</dbReference>
<feature type="DNA-binding region" description="H-T-H motif" evidence="2">
    <location>
        <begin position="41"/>
        <end position="60"/>
    </location>
</feature>
<dbReference type="AlphaFoldDB" id="A0A2W6NK39"/>
<dbReference type="InterPro" id="IPR009057">
    <property type="entry name" value="Homeodomain-like_sf"/>
</dbReference>
<reference evidence="4 5" key="1">
    <citation type="submission" date="2018-06" db="EMBL/GenBank/DDBJ databases">
        <title>Isolation of heavy metals resistant Paenibacillus silvae NC2 from Gold-Copper mine in ZiJin, China.</title>
        <authorList>
            <person name="Xu J."/>
            <person name="Mazhar H.S."/>
            <person name="Rensing C."/>
        </authorList>
    </citation>
    <scope>NUCLEOTIDE SEQUENCE [LARGE SCALE GENOMIC DNA]</scope>
    <source>
        <strain evidence="4 5">NC2</strain>
    </source>
</reference>
<evidence type="ECO:0000256" key="1">
    <source>
        <dbReference type="ARBA" id="ARBA00023125"/>
    </source>
</evidence>
<dbReference type="InterPro" id="IPR036271">
    <property type="entry name" value="Tet_transcr_reg_TetR-rel_C_sf"/>
</dbReference>
<dbReference type="PRINTS" id="PR00455">
    <property type="entry name" value="HTHTETR"/>
</dbReference>
<proteinExistence type="predicted"/>
<dbReference type="SUPFAM" id="SSF46689">
    <property type="entry name" value="Homeodomain-like"/>
    <property type="match status" value="1"/>
</dbReference>
<dbReference type="Pfam" id="PF00440">
    <property type="entry name" value="TetR_N"/>
    <property type="match status" value="1"/>
</dbReference>
<feature type="domain" description="HTH tetR-type" evidence="3">
    <location>
        <begin position="18"/>
        <end position="78"/>
    </location>
</feature>
<dbReference type="Gene3D" id="1.10.10.60">
    <property type="entry name" value="Homeodomain-like"/>
    <property type="match status" value="1"/>
</dbReference>
<organism evidence="4 5">
    <name type="scientific">Paenibacillus silvae</name>
    <dbReference type="NCBI Taxonomy" id="1325358"/>
    <lineage>
        <taxon>Bacteria</taxon>
        <taxon>Bacillati</taxon>
        <taxon>Bacillota</taxon>
        <taxon>Bacilli</taxon>
        <taxon>Bacillales</taxon>
        <taxon>Paenibacillaceae</taxon>
        <taxon>Paenibacillus</taxon>
    </lineage>
</organism>
<dbReference type="InterPro" id="IPR001647">
    <property type="entry name" value="HTH_TetR"/>
</dbReference>
<dbReference type="InterPro" id="IPR050624">
    <property type="entry name" value="HTH-type_Tx_Regulator"/>
</dbReference>
<dbReference type="GO" id="GO:0003677">
    <property type="term" value="F:DNA binding"/>
    <property type="evidence" value="ECO:0007669"/>
    <property type="project" value="UniProtKB-UniRule"/>
</dbReference>
<name>A0A2W6NK39_9BACL</name>
<keyword evidence="1 2" id="KW-0238">DNA-binding</keyword>
<evidence type="ECO:0000313" key="4">
    <source>
        <dbReference type="EMBL" id="PZT56204.1"/>
    </source>
</evidence>
<dbReference type="PROSITE" id="PS50977">
    <property type="entry name" value="HTH_TETR_2"/>
    <property type="match status" value="1"/>
</dbReference>
<dbReference type="Proteomes" id="UP000249204">
    <property type="component" value="Unassembled WGS sequence"/>
</dbReference>
<dbReference type="Gene3D" id="1.10.357.10">
    <property type="entry name" value="Tetracycline Repressor, domain 2"/>
    <property type="match status" value="1"/>
</dbReference>
<comment type="caution">
    <text evidence="4">The sequence shown here is derived from an EMBL/GenBank/DDBJ whole genome shotgun (WGS) entry which is preliminary data.</text>
</comment>
<gene>
    <name evidence="4" type="ORF">DN757_07795</name>
</gene>
<accession>A0A2W6NK39</accession>
<protein>
    <submittedName>
        <fullName evidence="4">TetR/AcrR family transcriptional regulator</fullName>
    </submittedName>
</protein>
<dbReference type="PANTHER" id="PTHR43479:SF11">
    <property type="entry name" value="ACREF_ENVCD OPERON REPRESSOR-RELATED"/>
    <property type="match status" value="1"/>
</dbReference>
<evidence type="ECO:0000259" key="3">
    <source>
        <dbReference type="PROSITE" id="PS50977"/>
    </source>
</evidence>
<evidence type="ECO:0000256" key="2">
    <source>
        <dbReference type="PROSITE-ProRule" id="PRU00335"/>
    </source>
</evidence>
<dbReference type="EMBL" id="QKWW01000022">
    <property type="protein sequence ID" value="PZT56204.1"/>
    <property type="molecule type" value="Genomic_DNA"/>
</dbReference>